<dbReference type="Proteomes" id="UP000287394">
    <property type="component" value="Chromosome"/>
</dbReference>
<dbReference type="AlphaFoldDB" id="A0A402CR95"/>
<gene>
    <name evidence="1" type="ORF">CCAX7_65540</name>
</gene>
<dbReference type="InterPro" id="IPR006311">
    <property type="entry name" value="TAT_signal"/>
</dbReference>
<dbReference type="PROSITE" id="PS51318">
    <property type="entry name" value="TAT"/>
    <property type="match status" value="1"/>
</dbReference>
<dbReference type="PANTHER" id="PTHR43737">
    <property type="entry name" value="BLL7424 PROTEIN"/>
    <property type="match status" value="1"/>
</dbReference>
<dbReference type="KEGG" id="ccot:CCAX7_65540"/>
<protein>
    <submittedName>
        <fullName evidence="1">Uncharacterized protein</fullName>
    </submittedName>
</protein>
<organism evidence="1 2">
    <name type="scientific">Capsulimonas corticalis</name>
    <dbReference type="NCBI Taxonomy" id="2219043"/>
    <lineage>
        <taxon>Bacteria</taxon>
        <taxon>Bacillati</taxon>
        <taxon>Armatimonadota</taxon>
        <taxon>Armatimonadia</taxon>
        <taxon>Capsulimonadales</taxon>
        <taxon>Capsulimonadaceae</taxon>
        <taxon>Capsulimonas</taxon>
    </lineage>
</organism>
<dbReference type="Pfam" id="PF07394">
    <property type="entry name" value="DUF1501"/>
    <property type="match status" value="1"/>
</dbReference>
<dbReference type="RefSeq" id="WP_165863962.1">
    <property type="nucleotide sequence ID" value="NZ_AP025739.1"/>
</dbReference>
<dbReference type="InterPro" id="IPR010869">
    <property type="entry name" value="DUF1501"/>
</dbReference>
<proteinExistence type="predicted"/>
<sequence length="422" mass="43933">MSISSPARRQFLGRAALAAIPAFLRPRTALGAVGLNTEQRAPDHVLVTIFLRGGADGLSLVIPHADDHYHRSRPTLALASPTKGSGTGVADLDGYFGLHPALRPLLPLYQSGQMAIVHACGSGDQTRSHFEAMATMERGLYGAQGPASGWIARHLVSAPWRNPSPLRAVALGTMVPDALRGAAGASALQDVGDLNLHDLASVSHAQLHECLHSMYNTNSGALATAGLETLGVLRTLEDAAAAPYHPSNGAAYPTDDLGHGLMQTALLIKKGVGVEAACLDHYGYDTHVAQGGSIGLLAGQLTTLGASIAAFAKDLGPERWAHTTVVVQSEFGRRIEENSGAGTDHGRAGVMFILGGHGVAGGRIHGRWPGLAPDQRDGPGDLHVTTDYRNVLGEVLARRAGNGNVGAVFPGLQFTPMGVTYA</sequence>
<accession>A0A402CR95</accession>
<name>A0A402CR95_9BACT</name>
<dbReference type="PANTHER" id="PTHR43737:SF1">
    <property type="entry name" value="DUF1501 DOMAIN-CONTAINING PROTEIN"/>
    <property type="match status" value="1"/>
</dbReference>
<evidence type="ECO:0000313" key="1">
    <source>
        <dbReference type="EMBL" id="BDI34503.1"/>
    </source>
</evidence>
<dbReference type="EMBL" id="AP025739">
    <property type="protein sequence ID" value="BDI34503.1"/>
    <property type="molecule type" value="Genomic_DNA"/>
</dbReference>
<keyword evidence="2" id="KW-1185">Reference proteome</keyword>
<reference evidence="1 2" key="1">
    <citation type="journal article" date="2019" name="Int. J. Syst. Evol. Microbiol.">
        <title>Capsulimonas corticalis gen. nov., sp. nov., an aerobic capsulated bacterium, of a novel bacterial order, Capsulimonadales ord. nov., of the class Armatimonadia of the phylum Armatimonadetes.</title>
        <authorList>
            <person name="Li J."/>
            <person name="Kudo C."/>
            <person name="Tonouchi A."/>
        </authorList>
    </citation>
    <scope>NUCLEOTIDE SEQUENCE [LARGE SCALE GENOMIC DNA]</scope>
    <source>
        <strain evidence="1 2">AX-7</strain>
    </source>
</reference>
<evidence type="ECO:0000313" key="2">
    <source>
        <dbReference type="Proteomes" id="UP000287394"/>
    </source>
</evidence>